<proteinExistence type="predicted"/>
<protein>
    <submittedName>
        <fullName evidence="2">LSU ribosomal protein L19p</fullName>
    </submittedName>
</protein>
<dbReference type="GO" id="GO:0005840">
    <property type="term" value="C:ribosome"/>
    <property type="evidence" value="ECO:0007669"/>
    <property type="project" value="UniProtKB-KW"/>
</dbReference>
<evidence type="ECO:0000313" key="2">
    <source>
        <dbReference type="EMBL" id="CAA9548147.1"/>
    </source>
</evidence>
<feature type="non-terminal residue" evidence="2">
    <location>
        <position position="1"/>
    </location>
</feature>
<feature type="region of interest" description="Disordered" evidence="1">
    <location>
        <begin position="1"/>
        <end position="117"/>
    </location>
</feature>
<sequence length="117" mass="12739">GRAIGPFARVGAIPSRNAALRARGYGPGPRQGGRRDPGADPSLRGRGDPAAGRWHQREFHRPPDRFPRDRRREDVLAPLAADRPDRGDPARARPPGQALLPARTHRARGPDQGAKDL</sequence>
<dbReference type="EMBL" id="CADCWE010000175">
    <property type="protein sequence ID" value="CAA9548147.1"/>
    <property type="molecule type" value="Genomic_DNA"/>
</dbReference>
<dbReference type="AlphaFoldDB" id="A0A6J4UGP8"/>
<reference evidence="2" key="1">
    <citation type="submission" date="2020-02" db="EMBL/GenBank/DDBJ databases">
        <authorList>
            <person name="Meier V. D."/>
        </authorList>
    </citation>
    <scope>NUCLEOTIDE SEQUENCE</scope>
    <source>
        <strain evidence="2">AVDCRST_MAG73</strain>
    </source>
</reference>
<gene>
    <name evidence="2" type="ORF">AVDCRST_MAG73-2615</name>
</gene>
<evidence type="ECO:0000256" key="1">
    <source>
        <dbReference type="SAM" id="MobiDB-lite"/>
    </source>
</evidence>
<feature type="compositionally biased region" description="Basic and acidic residues" evidence="1">
    <location>
        <begin position="55"/>
        <end position="75"/>
    </location>
</feature>
<accession>A0A6J4UGP8</accession>
<name>A0A6J4UGP8_9BACT</name>
<feature type="compositionally biased region" description="Basic and acidic residues" evidence="1">
    <location>
        <begin position="82"/>
        <end position="91"/>
    </location>
</feature>
<organism evidence="2">
    <name type="scientific">uncultured Thermomicrobiales bacterium</name>
    <dbReference type="NCBI Taxonomy" id="1645740"/>
    <lineage>
        <taxon>Bacteria</taxon>
        <taxon>Pseudomonadati</taxon>
        <taxon>Thermomicrobiota</taxon>
        <taxon>Thermomicrobia</taxon>
        <taxon>Thermomicrobiales</taxon>
        <taxon>environmental samples</taxon>
    </lineage>
</organism>
<keyword evidence="2" id="KW-0689">Ribosomal protein</keyword>
<feature type="non-terminal residue" evidence="2">
    <location>
        <position position="117"/>
    </location>
</feature>
<keyword evidence="2" id="KW-0687">Ribonucleoprotein</keyword>
<feature type="compositionally biased region" description="Basic and acidic residues" evidence="1">
    <location>
        <begin position="33"/>
        <end position="47"/>
    </location>
</feature>